<organism evidence="3">
    <name type="scientific">marine metagenome</name>
    <dbReference type="NCBI Taxonomy" id="408172"/>
    <lineage>
        <taxon>unclassified sequences</taxon>
        <taxon>metagenomes</taxon>
        <taxon>ecological metagenomes</taxon>
    </lineage>
</organism>
<dbReference type="Pfam" id="PF07286">
    <property type="entry name" value="D-Glu_cyclase"/>
    <property type="match status" value="1"/>
</dbReference>
<proteinExistence type="inferred from homology"/>
<keyword evidence="2" id="KW-0456">Lyase</keyword>
<evidence type="ECO:0008006" key="4">
    <source>
        <dbReference type="Google" id="ProtNLM"/>
    </source>
</evidence>
<evidence type="ECO:0000256" key="1">
    <source>
        <dbReference type="ARBA" id="ARBA00007896"/>
    </source>
</evidence>
<dbReference type="SUPFAM" id="SSF160920">
    <property type="entry name" value="PSTPO5379-like"/>
    <property type="match status" value="1"/>
</dbReference>
<dbReference type="Gene3D" id="3.30.2040.10">
    <property type="entry name" value="PSTPO5379-like domain"/>
    <property type="match status" value="1"/>
</dbReference>
<dbReference type="PANTHER" id="PTHR32022:SF10">
    <property type="entry name" value="D-GLUTAMATE CYCLASE, MITOCHONDRIAL"/>
    <property type="match status" value="1"/>
</dbReference>
<dbReference type="EMBL" id="UINC01008382">
    <property type="protein sequence ID" value="SVA37732.1"/>
    <property type="molecule type" value="Genomic_DNA"/>
</dbReference>
<dbReference type="PIRSF" id="PIRSF029755">
    <property type="entry name" value="UCP029755"/>
    <property type="match status" value="1"/>
</dbReference>
<dbReference type="PANTHER" id="PTHR32022">
    <property type="entry name" value="D-GLUTAMATE CYCLASE, MITOCHONDRIAL"/>
    <property type="match status" value="1"/>
</dbReference>
<comment type="similarity">
    <text evidence="1">Belongs to the D-glutamate cyclase family.</text>
</comment>
<dbReference type="HAMAP" id="MF_01830">
    <property type="entry name" value="Hydro_lyase"/>
    <property type="match status" value="1"/>
</dbReference>
<dbReference type="InterPro" id="IPR009906">
    <property type="entry name" value="D-Glu_cyclase"/>
</dbReference>
<accession>A0A381VBI7</accession>
<sequence>MTTISKVLLSPKEIRELIRRGEFKRPTSGAAAGYVQANLAILPKEYAFDFLLFCQRNPKPCPLVEVLEPGQVEASVTAPSSDIRTDVPLYRVYESGNLTAEISDLNELWESDFVSFLLGCSFSFESALINNGIRLPHFENGTNVSMYITNIPTVPAGPFSGPMVVSMRSIPQEKVVRAVQVTSRFPGTHGAPVHIGNPSAIGIANLSQPDFGDPTVIKEGEVPVFWACGVTPQSVAMSSKPAMMVTHAPGHMFITDMKDEDYSVL</sequence>
<gene>
    <name evidence="3" type="ORF">METZ01_LOCUS90586</name>
</gene>
<dbReference type="InterPro" id="IPR016938">
    <property type="entry name" value="UPF0317"/>
</dbReference>
<dbReference type="GO" id="GO:0016829">
    <property type="term" value="F:lyase activity"/>
    <property type="evidence" value="ECO:0007669"/>
    <property type="project" value="UniProtKB-KW"/>
</dbReference>
<dbReference type="InterPro" id="IPR038021">
    <property type="entry name" value="Putative_hydro-lyase"/>
</dbReference>
<reference evidence="3" key="1">
    <citation type="submission" date="2018-05" db="EMBL/GenBank/DDBJ databases">
        <authorList>
            <person name="Lanie J.A."/>
            <person name="Ng W.-L."/>
            <person name="Kazmierczak K.M."/>
            <person name="Andrzejewski T.M."/>
            <person name="Davidsen T.M."/>
            <person name="Wayne K.J."/>
            <person name="Tettelin H."/>
            <person name="Glass J.I."/>
            <person name="Rusch D."/>
            <person name="Podicherti R."/>
            <person name="Tsui H.-C.T."/>
            <person name="Winkler M.E."/>
        </authorList>
    </citation>
    <scope>NUCLEOTIDE SEQUENCE</scope>
</reference>
<name>A0A381VBI7_9ZZZZ</name>
<evidence type="ECO:0000256" key="2">
    <source>
        <dbReference type="ARBA" id="ARBA00023239"/>
    </source>
</evidence>
<evidence type="ECO:0000313" key="3">
    <source>
        <dbReference type="EMBL" id="SVA37732.1"/>
    </source>
</evidence>
<dbReference type="FunFam" id="3.30.2040.10:FF:000001">
    <property type="entry name" value="D-glutamate cyclase, mitochondrial"/>
    <property type="match status" value="1"/>
</dbReference>
<dbReference type="Gene3D" id="3.40.1640.10">
    <property type="entry name" value="PSTPO5379-like"/>
    <property type="match status" value="1"/>
</dbReference>
<protein>
    <recommendedName>
        <fullName evidence="4">Hydro-lyase</fullName>
    </recommendedName>
</protein>
<dbReference type="AlphaFoldDB" id="A0A381VBI7"/>
<dbReference type="NCBIfam" id="NF003969">
    <property type="entry name" value="PRK05463.1"/>
    <property type="match status" value="1"/>
</dbReference>